<keyword evidence="6" id="KW-1185">Reference proteome</keyword>
<dbReference type="EMBL" id="BSNG01000001">
    <property type="protein sequence ID" value="GLQ08081.1"/>
    <property type="molecule type" value="Genomic_DNA"/>
</dbReference>
<dbReference type="InterPro" id="IPR036291">
    <property type="entry name" value="NAD(P)-bd_dom_sf"/>
</dbReference>
<keyword evidence="3" id="KW-0520">NAD</keyword>
<dbReference type="PANTHER" id="PTHR43103:SF5">
    <property type="entry name" value="4-EPIMERASE, PUTATIVE (AFU_ORTHOLOGUE AFUA_7G00360)-RELATED"/>
    <property type="match status" value="1"/>
</dbReference>
<dbReference type="RefSeq" id="WP_284386732.1">
    <property type="nucleotide sequence ID" value="NZ_BSNG01000001.1"/>
</dbReference>
<reference evidence="5" key="1">
    <citation type="journal article" date="2014" name="Int. J. Syst. Evol. Microbiol.">
        <title>Complete genome of a new Firmicutes species belonging to the dominant human colonic microbiota ('Ruminococcus bicirculans') reveals two chromosomes and a selective capacity to utilize plant glucans.</title>
        <authorList>
            <consortium name="NISC Comparative Sequencing Program"/>
            <person name="Wegmann U."/>
            <person name="Louis P."/>
            <person name="Goesmann A."/>
            <person name="Henrissat B."/>
            <person name="Duncan S.H."/>
            <person name="Flint H.J."/>
        </authorList>
    </citation>
    <scope>NUCLEOTIDE SEQUENCE</scope>
    <source>
        <strain evidence="5">NBRC 103855</strain>
    </source>
</reference>
<sequence>MKIAITGSSGRVGQGIVSNARARGHDLVLIDRVAPPETQDQTIPFILAEMTDYEATVAAFAGCDAIIHMAAIPSPGRNPDHVVHNNNVVGSYNALRAAAEHGIKRVCQASSVNAIGHAYSRHPRYDYFPLDELHPNYSEEPYSLSKWICEEQGEAFARRYEDMVIASMRFHLVVPDKAIALDLYGDNPNVEKHLWAWTQLDAAADACLLSLTAPFTGHEAFYIVAPETISETPSLDLARRYFPGIPITGDLSGHNSFFSSAKAERLLGWRHNR</sequence>
<comment type="caution">
    <text evidence="5">The sequence shown here is derived from an EMBL/GenBank/DDBJ whole genome shotgun (WGS) entry which is preliminary data.</text>
</comment>
<protein>
    <recommendedName>
        <fullName evidence="4">NAD-dependent epimerase/dehydratase domain-containing protein</fullName>
    </recommendedName>
</protein>
<evidence type="ECO:0000256" key="1">
    <source>
        <dbReference type="ARBA" id="ARBA00007637"/>
    </source>
</evidence>
<reference evidence="5" key="2">
    <citation type="submission" date="2023-01" db="EMBL/GenBank/DDBJ databases">
        <title>Draft genome sequence of Devosia yakushimensis strain NBRC 103855.</title>
        <authorList>
            <person name="Sun Q."/>
            <person name="Mori K."/>
        </authorList>
    </citation>
    <scope>NUCLEOTIDE SEQUENCE</scope>
    <source>
        <strain evidence="5">NBRC 103855</strain>
    </source>
</reference>
<evidence type="ECO:0000313" key="5">
    <source>
        <dbReference type="EMBL" id="GLQ08081.1"/>
    </source>
</evidence>
<gene>
    <name evidence="5" type="ORF">GCM10007913_00130</name>
</gene>
<evidence type="ECO:0000259" key="4">
    <source>
        <dbReference type="Pfam" id="PF01370"/>
    </source>
</evidence>
<evidence type="ECO:0000256" key="2">
    <source>
        <dbReference type="ARBA" id="ARBA00023002"/>
    </source>
</evidence>
<keyword evidence="2" id="KW-0560">Oxidoreductase</keyword>
<proteinExistence type="inferred from homology"/>
<evidence type="ECO:0000313" key="6">
    <source>
        <dbReference type="Proteomes" id="UP001161406"/>
    </source>
</evidence>
<dbReference type="PANTHER" id="PTHR43103">
    <property type="entry name" value="NUCLEOSIDE-DIPHOSPHATE-SUGAR EPIMERASE"/>
    <property type="match status" value="1"/>
</dbReference>
<organism evidence="5 6">
    <name type="scientific">Devosia yakushimensis</name>
    <dbReference type="NCBI Taxonomy" id="470028"/>
    <lineage>
        <taxon>Bacteria</taxon>
        <taxon>Pseudomonadati</taxon>
        <taxon>Pseudomonadota</taxon>
        <taxon>Alphaproteobacteria</taxon>
        <taxon>Hyphomicrobiales</taxon>
        <taxon>Devosiaceae</taxon>
        <taxon>Devosia</taxon>
    </lineage>
</organism>
<dbReference type="Proteomes" id="UP001161406">
    <property type="component" value="Unassembled WGS sequence"/>
</dbReference>
<name>A0ABQ5UBY5_9HYPH</name>
<evidence type="ECO:0000256" key="3">
    <source>
        <dbReference type="ARBA" id="ARBA00023027"/>
    </source>
</evidence>
<dbReference type="Pfam" id="PF01370">
    <property type="entry name" value="Epimerase"/>
    <property type="match status" value="1"/>
</dbReference>
<dbReference type="Gene3D" id="3.40.50.720">
    <property type="entry name" value="NAD(P)-binding Rossmann-like Domain"/>
    <property type="match status" value="1"/>
</dbReference>
<dbReference type="InterPro" id="IPR001509">
    <property type="entry name" value="Epimerase_deHydtase"/>
</dbReference>
<accession>A0ABQ5UBY5</accession>
<feature type="domain" description="NAD-dependent epimerase/dehydratase" evidence="4">
    <location>
        <begin position="3"/>
        <end position="170"/>
    </location>
</feature>
<dbReference type="SUPFAM" id="SSF51735">
    <property type="entry name" value="NAD(P)-binding Rossmann-fold domains"/>
    <property type="match status" value="1"/>
</dbReference>
<comment type="similarity">
    <text evidence="1">Belongs to the NAD(P)-dependent epimerase/dehydratase family.</text>
</comment>